<keyword evidence="1" id="KW-0812">Transmembrane</keyword>
<dbReference type="Proteomes" id="UP000732377">
    <property type="component" value="Unassembled WGS sequence"/>
</dbReference>
<reference evidence="2" key="1">
    <citation type="submission" date="2017-11" db="EMBL/GenBank/DDBJ databases">
        <title>Three new genomes from thermophilic consortium.</title>
        <authorList>
            <person name="Quaggio R."/>
            <person name="Amgarten D."/>
            <person name="Setubal J.C."/>
        </authorList>
    </citation>
    <scope>NUCLEOTIDE SEQUENCE</scope>
    <source>
        <strain evidence="2">ZCTH01-B2</strain>
    </source>
</reference>
<comment type="caution">
    <text evidence="2">The sequence shown here is derived from an EMBL/GenBank/DDBJ whole genome shotgun (WGS) entry which is preliminary data.</text>
</comment>
<keyword evidence="1" id="KW-1133">Transmembrane helix</keyword>
<organism evidence="2 3">
    <name type="scientific">Symbiobacterium thermophilum</name>
    <dbReference type="NCBI Taxonomy" id="2734"/>
    <lineage>
        <taxon>Bacteria</taxon>
        <taxon>Bacillati</taxon>
        <taxon>Bacillota</taxon>
        <taxon>Clostridia</taxon>
        <taxon>Eubacteriales</taxon>
        <taxon>Symbiobacteriaceae</taxon>
        <taxon>Symbiobacterium</taxon>
    </lineage>
</organism>
<name>A0A953I5L4_SYMTR</name>
<dbReference type="EMBL" id="PIUK01000002">
    <property type="protein sequence ID" value="MBY6274698.1"/>
    <property type="molecule type" value="Genomic_DNA"/>
</dbReference>
<dbReference type="RefSeq" id="WP_273377448.1">
    <property type="nucleotide sequence ID" value="NZ_PIUK01000002.1"/>
</dbReference>
<gene>
    <name evidence="2" type="ORF">CWE10_00550</name>
</gene>
<sequence>MDSFQLVFLFVAFLVLVFTVLKWVRLLGKLDAALQAAQEAARRQRGQDAGLQDAGSSSPVIQR</sequence>
<keyword evidence="1" id="KW-0472">Membrane</keyword>
<feature type="transmembrane region" description="Helical" evidence="1">
    <location>
        <begin position="6"/>
        <end position="24"/>
    </location>
</feature>
<evidence type="ECO:0000313" key="2">
    <source>
        <dbReference type="EMBL" id="MBY6274698.1"/>
    </source>
</evidence>
<protein>
    <submittedName>
        <fullName evidence="2">Uncharacterized protein</fullName>
    </submittedName>
</protein>
<accession>A0A953I5L4</accession>
<evidence type="ECO:0000256" key="1">
    <source>
        <dbReference type="SAM" id="Phobius"/>
    </source>
</evidence>
<proteinExistence type="predicted"/>
<evidence type="ECO:0000313" key="3">
    <source>
        <dbReference type="Proteomes" id="UP000732377"/>
    </source>
</evidence>
<dbReference type="AlphaFoldDB" id="A0A953I5L4"/>